<protein>
    <recommendedName>
        <fullName evidence="4">PA14 domain-containing protein</fullName>
    </recommendedName>
</protein>
<evidence type="ECO:0000256" key="1">
    <source>
        <dbReference type="SAM" id="SignalP"/>
    </source>
</evidence>
<organism evidence="2 3">
    <name type="scientific">Coccomyxa subellipsoidea</name>
    <dbReference type="NCBI Taxonomy" id="248742"/>
    <lineage>
        <taxon>Eukaryota</taxon>
        <taxon>Viridiplantae</taxon>
        <taxon>Chlorophyta</taxon>
        <taxon>core chlorophytes</taxon>
        <taxon>Trebouxiophyceae</taxon>
        <taxon>Trebouxiophyceae incertae sedis</taxon>
        <taxon>Coccomyxaceae</taxon>
        <taxon>Coccomyxa</taxon>
    </lineage>
</organism>
<keyword evidence="1" id="KW-0732">Signal</keyword>
<sequence length="323" mass="34417">MLVVFTAFVAVFAVSAQGQSPPLALVDVGVGIGSGNPIVRIPTSTNPNGQLKGTIVSVSGGDPTSVKPQTLNPNSVSDPGTITTTTGSTFTVEGTTTGTTGTVDVTGGTFTPVTSQVVGDPEIRDFGGNTFEFEGRPGSFYEAVADEDHQVSISLKEGVMWDHNGTYMEGLGVKAHDQEILVTLGDDGCLQVTANNKPLHMPDDGTYSPNMTLGEGPLAVHLDWQLFRNKLGNSIEISSETMSITVYMTDAGVKDKGGVEQPAYLNFEAELNKEPEHDLRGFMGQSYNNMRAASSSRKLQAIEPAWSYHNNASEFELPSYFII</sequence>
<reference evidence="2 3" key="1">
    <citation type="journal article" date="2024" name="Nat. Commun.">
        <title>Phylogenomics reveals the evolutionary origins of lichenization in chlorophyte algae.</title>
        <authorList>
            <person name="Puginier C."/>
            <person name="Libourel C."/>
            <person name="Otte J."/>
            <person name="Skaloud P."/>
            <person name="Haon M."/>
            <person name="Grisel S."/>
            <person name="Petersen M."/>
            <person name="Berrin J.G."/>
            <person name="Delaux P.M."/>
            <person name="Dal Grande F."/>
            <person name="Keller J."/>
        </authorList>
    </citation>
    <scope>NUCLEOTIDE SEQUENCE [LARGE SCALE GENOMIC DNA]</scope>
    <source>
        <strain evidence="2 3">SAG 216-7</strain>
    </source>
</reference>
<evidence type="ECO:0008006" key="4">
    <source>
        <dbReference type="Google" id="ProtNLM"/>
    </source>
</evidence>
<name>A0ABR2YFB6_9CHLO</name>
<feature type="signal peptide" evidence="1">
    <location>
        <begin position="1"/>
        <end position="18"/>
    </location>
</feature>
<proteinExistence type="predicted"/>
<accession>A0ABR2YFB6</accession>
<gene>
    <name evidence="2" type="ORF">WJX75_007546</name>
</gene>
<comment type="caution">
    <text evidence="2">The sequence shown here is derived from an EMBL/GenBank/DDBJ whole genome shotgun (WGS) entry which is preliminary data.</text>
</comment>
<dbReference type="Proteomes" id="UP001491310">
    <property type="component" value="Unassembled WGS sequence"/>
</dbReference>
<evidence type="ECO:0000313" key="3">
    <source>
        <dbReference type="Proteomes" id="UP001491310"/>
    </source>
</evidence>
<keyword evidence="3" id="KW-1185">Reference proteome</keyword>
<feature type="chain" id="PRO_5045241247" description="PA14 domain-containing protein" evidence="1">
    <location>
        <begin position="19"/>
        <end position="323"/>
    </location>
</feature>
<dbReference type="EMBL" id="JALJOT010000013">
    <property type="protein sequence ID" value="KAK9904242.1"/>
    <property type="molecule type" value="Genomic_DNA"/>
</dbReference>
<evidence type="ECO:0000313" key="2">
    <source>
        <dbReference type="EMBL" id="KAK9904242.1"/>
    </source>
</evidence>